<keyword evidence="11" id="KW-1185">Reference proteome</keyword>
<dbReference type="GO" id="GO:0003724">
    <property type="term" value="F:RNA helicase activity"/>
    <property type="evidence" value="ECO:0007669"/>
    <property type="project" value="InterPro"/>
</dbReference>
<keyword evidence="2" id="KW-0378">Hydrolase</keyword>
<dbReference type="Pfam" id="PF00270">
    <property type="entry name" value="DEAD"/>
    <property type="match status" value="1"/>
</dbReference>
<dbReference type="GO" id="GO:0016787">
    <property type="term" value="F:hydrolase activity"/>
    <property type="evidence" value="ECO:0007669"/>
    <property type="project" value="UniProtKB-KW"/>
</dbReference>
<dbReference type="PROSITE" id="PS51194">
    <property type="entry name" value="HELICASE_CTER"/>
    <property type="match status" value="1"/>
</dbReference>
<feature type="domain" description="Helicase C-terminal" evidence="8">
    <location>
        <begin position="258"/>
        <end position="419"/>
    </location>
</feature>
<gene>
    <name evidence="10" type="ORF">ECRASSUSDP1_LOCUS8400</name>
</gene>
<dbReference type="AlphaFoldDB" id="A0AAD1XCU7"/>
<dbReference type="InterPro" id="IPR014014">
    <property type="entry name" value="RNA_helicase_DEAD_Q_motif"/>
</dbReference>
<comment type="caution">
    <text evidence="10">The sequence shown here is derived from an EMBL/GenBank/DDBJ whole genome shotgun (WGS) entry which is preliminary data.</text>
</comment>
<dbReference type="InterPro" id="IPR050079">
    <property type="entry name" value="DEAD_box_RNA_helicase"/>
</dbReference>
<evidence type="ECO:0000256" key="5">
    <source>
        <dbReference type="PROSITE-ProRule" id="PRU00552"/>
    </source>
</evidence>
<feature type="short sequence motif" description="Q motif" evidence="5">
    <location>
        <begin position="43"/>
        <end position="71"/>
    </location>
</feature>
<dbReference type="PANTHER" id="PTHR47959">
    <property type="entry name" value="ATP-DEPENDENT RNA HELICASE RHLE-RELATED"/>
    <property type="match status" value="1"/>
</dbReference>
<dbReference type="GO" id="GO:0005524">
    <property type="term" value="F:ATP binding"/>
    <property type="evidence" value="ECO:0007669"/>
    <property type="project" value="UniProtKB-KW"/>
</dbReference>
<evidence type="ECO:0000313" key="11">
    <source>
        <dbReference type="Proteomes" id="UP001295684"/>
    </source>
</evidence>
<name>A0AAD1XCU7_EUPCR</name>
<feature type="domain" description="DEAD-box RNA helicase Q" evidence="9">
    <location>
        <begin position="43"/>
        <end position="71"/>
    </location>
</feature>
<organism evidence="10 11">
    <name type="scientific">Euplotes crassus</name>
    <dbReference type="NCBI Taxonomy" id="5936"/>
    <lineage>
        <taxon>Eukaryota</taxon>
        <taxon>Sar</taxon>
        <taxon>Alveolata</taxon>
        <taxon>Ciliophora</taxon>
        <taxon>Intramacronucleata</taxon>
        <taxon>Spirotrichea</taxon>
        <taxon>Hypotrichia</taxon>
        <taxon>Euplotida</taxon>
        <taxon>Euplotidae</taxon>
        <taxon>Moneuplotes</taxon>
    </lineage>
</organism>
<evidence type="ECO:0000256" key="2">
    <source>
        <dbReference type="ARBA" id="ARBA00022801"/>
    </source>
</evidence>
<keyword evidence="1" id="KW-0547">Nucleotide-binding</keyword>
<dbReference type="InterPro" id="IPR001650">
    <property type="entry name" value="Helicase_C-like"/>
</dbReference>
<protein>
    <recommendedName>
        <fullName evidence="12">RNA helicase</fullName>
    </recommendedName>
</protein>
<evidence type="ECO:0000256" key="3">
    <source>
        <dbReference type="ARBA" id="ARBA00022806"/>
    </source>
</evidence>
<dbReference type="EMBL" id="CAMPGE010008218">
    <property type="protein sequence ID" value="CAI2367123.1"/>
    <property type="molecule type" value="Genomic_DNA"/>
</dbReference>
<evidence type="ECO:0000256" key="6">
    <source>
        <dbReference type="SAM" id="MobiDB-lite"/>
    </source>
</evidence>
<keyword evidence="3" id="KW-0347">Helicase</keyword>
<accession>A0AAD1XCU7</accession>
<evidence type="ECO:0000259" key="9">
    <source>
        <dbReference type="PROSITE" id="PS51195"/>
    </source>
</evidence>
<evidence type="ECO:0000259" key="7">
    <source>
        <dbReference type="PROSITE" id="PS51192"/>
    </source>
</evidence>
<dbReference type="SUPFAM" id="SSF52540">
    <property type="entry name" value="P-loop containing nucleoside triphosphate hydrolases"/>
    <property type="match status" value="1"/>
</dbReference>
<evidence type="ECO:0008006" key="12">
    <source>
        <dbReference type="Google" id="ProtNLM"/>
    </source>
</evidence>
<dbReference type="InterPro" id="IPR027417">
    <property type="entry name" value="P-loop_NTPase"/>
</dbReference>
<evidence type="ECO:0000256" key="4">
    <source>
        <dbReference type="ARBA" id="ARBA00022840"/>
    </source>
</evidence>
<evidence type="ECO:0000313" key="10">
    <source>
        <dbReference type="EMBL" id="CAI2367123.1"/>
    </source>
</evidence>
<dbReference type="Gene3D" id="3.40.50.300">
    <property type="entry name" value="P-loop containing nucleotide triphosphate hydrolases"/>
    <property type="match status" value="2"/>
</dbReference>
<dbReference type="Proteomes" id="UP001295684">
    <property type="component" value="Unassembled WGS sequence"/>
</dbReference>
<dbReference type="SMART" id="SM00487">
    <property type="entry name" value="DEXDc"/>
    <property type="match status" value="1"/>
</dbReference>
<sequence length="430" mass="48450">MTATINDENLVLDYEELEQNENLEGAEESKDKSYHLYGNRDNKNFSDLNLKKELLDSISKVGFETPGEVQAQCIPEALLGVDILCQAKSGMGKTAVFILATLQLLDKDSKPHSVLVVAPTRELAIQIKKEFERLGSGLSFKSMVFVGGEHFKKDLKALNKVKPHIIIGTPGKLKDLILHKDGINGKNVTHFVIDECDLILKDLDVRAQVQRIFISTQTQKQTMMFTATLPPDVLKVARFFLDKQKEIIINDKYLVLDGLKLLYQELKEEQKIRRTVEVLEEYKYNQAIVFAKSCRRADALSKVLQGNKIKTVCMHAKKSKTARDKIFKSVKKGAKKVIICTDVLGRGIDLEKIDFVLNFDMPKSSDAYLHRVGRAGRFGTKGLSISFISSEEDKKLLEEIQSRFTGKVEQIPTDFDPSPFLAEAKPKEGE</sequence>
<dbReference type="InterPro" id="IPR014001">
    <property type="entry name" value="Helicase_ATP-bd"/>
</dbReference>
<evidence type="ECO:0000256" key="1">
    <source>
        <dbReference type="ARBA" id="ARBA00022741"/>
    </source>
</evidence>
<dbReference type="InterPro" id="IPR011545">
    <property type="entry name" value="DEAD/DEAH_box_helicase_dom"/>
</dbReference>
<dbReference type="GO" id="GO:0003676">
    <property type="term" value="F:nucleic acid binding"/>
    <property type="evidence" value="ECO:0007669"/>
    <property type="project" value="InterPro"/>
</dbReference>
<dbReference type="CDD" id="cd18787">
    <property type="entry name" value="SF2_C_DEAD"/>
    <property type="match status" value="1"/>
</dbReference>
<dbReference type="PROSITE" id="PS51195">
    <property type="entry name" value="Q_MOTIF"/>
    <property type="match status" value="1"/>
</dbReference>
<dbReference type="SMART" id="SM00490">
    <property type="entry name" value="HELICc"/>
    <property type="match status" value="1"/>
</dbReference>
<dbReference type="PANTHER" id="PTHR47959:SF1">
    <property type="entry name" value="ATP-DEPENDENT RNA HELICASE DBPA"/>
    <property type="match status" value="1"/>
</dbReference>
<reference evidence="10" key="1">
    <citation type="submission" date="2023-07" db="EMBL/GenBank/DDBJ databases">
        <authorList>
            <consortium name="AG Swart"/>
            <person name="Singh M."/>
            <person name="Singh A."/>
            <person name="Seah K."/>
            <person name="Emmerich C."/>
        </authorList>
    </citation>
    <scope>NUCLEOTIDE SEQUENCE</scope>
    <source>
        <strain evidence="10">DP1</strain>
    </source>
</reference>
<dbReference type="Pfam" id="PF00271">
    <property type="entry name" value="Helicase_C"/>
    <property type="match status" value="1"/>
</dbReference>
<keyword evidence="4" id="KW-0067">ATP-binding</keyword>
<feature type="domain" description="Helicase ATP-binding" evidence="7">
    <location>
        <begin position="74"/>
        <end position="247"/>
    </location>
</feature>
<evidence type="ECO:0000259" key="8">
    <source>
        <dbReference type="PROSITE" id="PS51194"/>
    </source>
</evidence>
<proteinExistence type="predicted"/>
<feature type="region of interest" description="Disordered" evidence="6">
    <location>
        <begin position="411"/>
        <end position="430"/>
    </location>
</feature>
<dbReference type="PROSITE" id="PS51192">
    <property type="entry name" value="HELICASE_ATP_BIND_1"/>
    <property type="match status" value="1"/>
</dbReference>
<dbReference type="GO" id="GO:0005829">
    <property type="term" value="C:cytosol"/>
    <property type="evidence" value="ECO:0007669"/>
    <property type="project" value="TreeGrafter"/>
</dbReference>